<dbReference type="STRING" id="1314776.A0A165WJ83"/>
<proteinExistence type="predicted"/>
<dbReference type="InterPro" id="IPR012337">
    <property type="entry name" value="RNaseH-like_sf"/>
</dbReference>
<dbReference type="Pfam" id="PF05699">
    <property type="entry name" value="Dimer_Tnp_hAT"/>
    <property type="match status" value="1"/>
</dbReference>
<dbReference type="EMBL" id="KV428727">
    <property type="protein sequence ID" value="KZT31220.1"/>
    <property type="molecule type" value="Genomic_DNA"/>
</dbReference>
<evidence type="ECO:0000256" key="1">
    <source>
        <dbReference type="ARBA" id="ARBA00004123"/>
    </source>
</evidence>
<evidence type="ECO:0000259" key="6">
    <source>
        <dbReference type="Pfam" id="PF05699"/>
    </source>
</evidence>
<evidence type="ECO:0000313" key="7">
    <source>
        <dbReference type="EMBL" id="KZT31220.1"/>
    </source>
</evidence>
<evidence type="ECO:0000313" key="8">
    <source>
        <dbReference type="Proteomes" id="UP000076798"/>
    </source>
</evidence>
<accession>A0A165WJ83</accession>
<dbReference type="SUPFAM" id="SSF53098">
    <property type="entry name" value="Ribonuclease H-like"/>
    <property type="match status" value="1"/>
</dbReference>
<dbReference type="OrthoDB" id="1607513at2759"/>
<dbReference type="AlphaFoldDB" id="A0A165WJ83"/>
<keyword evidence="4" id="KW-0862">Zinc</keyword>
<keyword evidence="5" id="KW-0539">Nucleus</keyword>
<dbReference type="PANTHER" id="PTHR46481">
    <property type="entry name" value="ZINC FINGER BED DOMAIN-CONTAINING PROTEIN 4"/>
    <property type="match status" value="1"/>
</dbReference>
<keyword evidence="8" id="KW-1185">Reference proteome</keyword>
<gene>
    <name evidence="7" type="ORF">SISSUDRAFT_1038598</name>
</gene>
<protein>
    <submittedName>
        <fullName evidence="7">HATC-domain-containing protein</fullName>
    </submittedName>
</protein>
<dbReference type="GO" id="GO:0008270">
    <property type="term" value="F:zinc ion binding"/>
    <property type="evidence" value="ECO:0007669"/>
    <property type="project" value="UniProtKB-KW"/>
</dbReference>
<dbReference type="GO" id="GO:0005634">
    <property type="term" value="C:nucleus"/>
    <property type="evidence" value="ECO:0007669"/>
    <property type="project" value="UniProtKB-SubCell"/>
</dbReference>
<feature type="domain" description="HAT C-terminal dimerisation" evidence="6">
    <location>
        <begin position="151"/>
        <end position="224"/>
    </location>
</feature>
<dbReference type="GO" id="GO:0046983">
    <property type="term" value="F:protein dimerization activity"/>
    <property type="evidence" value="ECO:0007669"/>
    <property type="project" value="InterPro"/>
</dbReference>
<dbReference type="Proteomes" id="UP000076798">
    <property type="component" value="Unassembled WGS sequence"/>
</dbReference>
<keyword evidence="3" id="KW-0863">Zinc-finger</keyword>
<sequence length="369" mass="41592">MSTTSKPTLSSSMNAFVSLVDFLDTIKNSPTALANPSLLAGIAACRDKLLKWFDRASSETEYYYFATLLDPNFKDVLFKTGKNEEIFCEEWVRGCHESFVKTYNTEYSAGATHSRQEVNNVARELDEFEQLLESRFADDEPTVEEEDDEIKTYLREGRAKKVNPLEWWKKNKKEFPRLARMARDFLAIPGSSVSVERSFSIGRDLVSLRRASLSESTIREMMTTSYGALQEESLNEKVVDTVNPVLVHRDPSFLILCKQIIEKAVRKEDDERLTSRGGKHLIRMLTYRAPCSSKIHVFAELLDLEGELAADDADDSPCGFARVGRDPLRALGRRCTAAEVILLAFAERVDPAPRPKNEGTPTGEGVTEL</sequence>
<evidence type="ECO:0000256" key="5">
    <source>
        <dbReference type="ARBA" id="ARBA00023242"/>
    </source>
</evidence>
<organism evidence="7 8">
    <name type="scientific">Sistotremastrum suecicum HHB10207 ss-3</name>
    <dbReference type="NCBI Taxonomy" id="1314776"/>
    <lineage>
        <taxon>Eukaryota</taxon>
        <taxon>Fungi</taxon>
        <taxon>Dikarya</taxon>
        <taxon>Basidiomycota</taxon>
        <taxon>Agaricomycotina</taxon>
        <taxon>Agaricomycetes</taxon>
        <taxon>Sistotremastrales</taxon>
        <taxon>Sistotremastraceae</taxon>
        <taxon>Sistotremastrum</taxon>
    </lineage>
</organism>
<evidence type="ECO:0000256" key="2">
    <source>
        <dbReference type="ARBA" id="ARBA00022723"/>
    </source>
</evidence>
<dbReference type="InterPro" id="IPR052035">
    <property type="entry name" value="ZnF_BED_domain_contain"/>
</dbReference>
<name>A0A165WJ83_9AGAM</name>
<dbReference type="PANTHER" id="PTHR46481:SF10">
    <property type="entry name" value="ZINC FINGER BED DOMAIN-CONTAINING PROTEIN 39"/>
    <property type="match status" value="1"/>
</dbReference>
<reference evidence="7 8" key="1">
    <citation type="journal article" date="2016" name="Mol. Biol. Evol.">
        <title>Comparative Genomics of Early-Diverging Mushroom-Forming Fungi Provides Insights into the Origins of Lignocellulose Decay Capabilities.</title>
        <authorList>
            <person name="Nagy L.G."/>
            <person name="Riley R."/>
            <person name="Tritt A."/>
            <person name="Adam C."/>
            <person name="Daum C."/>
            <person name="Floudas D."/>
            <person name="Sun H."/>
            <person name="Yadav J.S."/>
            <person name="Pangilinan J."/>
            <person name="Larsson K.H."/>
            <person name="Matsuura K."/>
            <person name="Barry K."/>
            <person name="Labutti K."/>
            <person name="Kuo R."/>
            <person name="Ohm R.A."/>
            <person name="Bhattacharya S.S."/>
            <person name="Shirouzu T."/>
            <person name="Yoshinaga Y."/>
            <person name="Martin F.M."/>
            <person name="Grigoriev I.V."/>
            <person name="Hibbett D.S."/>
        </authorList>
    </citation>
    <scope>NUCLEOTIDE SEQUENCE [LARGE SCALE GENOMIC DNA]</scope>
    <source>
        <strain evidence="7 8">HHB10207 ss-3</strain>
    </source>
</reference>
<evidence type="ECO:0000256" key="4">
    <source>
        <dbReference type="ARBA" id="ARBA00022833"/>
    </source>
</evidence>
<keyword evidence="2" id="KW-0479">Metal-binding</keyword>
<evidence type="ECO:0000256" key="3">
    <source>
        <dbReference type="ARBA" id="ARBA00022771"/>
    </source>
</evidence>
<comment type="subcellular location">
    <subcellularLocation>
        <location evidence="1">Nucleus</location>
    </subcellularLocation>
</comment>
<dbReference type="InterPro" id="IPR008906">
    <property type="entry name" value="HATC_C_dom"/>
</dbReference>